<feature type="coiled-coil region" evidence="1">
    <location>
        <begin position="179"/>
        <end position="213"/>
    </location>
</feature>
<evidence type="ECO:0000313" key="3">
    <source>
        <dbReference type="EMBL" id="CAD7084313.1"/>
    </source>
</evidence>
<dbReference type="GO" id="GO:0051299">
    <property type="term" value="P:centrosome separation"/>
    <property type="evidence" value="ECO:0007669"/>
    <property type="project" value="TreeGrafter"/>
</dbReference>
<dbReference type="InParanoid" id="A0A7R8UPK7"/>
<protein>
    <recommendedName>
        <fullName evidence="5">Centrobin</fullName>
    </recommendedName>
</protein>
<sequence>MSDSDDTDVLLLIPPNFLLIDGNSSEKLDSRSGKSTPKLPFMSSPSELESINARLAQIEREFPASSDISSISHCTVQTRDDQRCRGTMPFRSKSPRDFVHSTPKCDDNFNPGGNCNGVLQEIDTFLNKKSQDYTNPYRSSLGTTVRLSEWEKQQPSEKEPLISLSEIWGKDDNVHHVTLAEETLRRKHCERTIQALQAKLLEYQQKIAVAIEVDKKKDDLIQKHLEENLNLKSQFQKISSDIKNFEARQLDRIQELESENSALKSQKEVLNKDMASFRHLISDLEDKNQVLEVKLSQLMRASNETADIYKKQIADLEVRISNGHNSRGQLEEQLAALKSKLIETEAASAKATKDRDLNAHQLELCQEEVKLLQQQKRDAIEKYRDEKCRADTLYNEKKLLDDNLQELRRKETNVLKELESQRISLKSYYQQQLEQVVSQKLAEFQTQLDAVEGNVRTEAKEREKLLAERAIKQIEMINTKNEQEIELLQEKHREEVELYRIQLSNATKTIEELQGKLDAFRSKRADIASKLHTIMESQWQKALEVLTSPNSVEKQNDLTADRVNQTKVDGVELSTTARHDNPENESFETPTSSRNRKLRDKRTEERLQAYIQLLLNKSPRDLDNLDELLRVTKLPNESTHQESYKNETSSHKVRRDQKPPWK</sequence>
<feature type="region of interest" description="Disordered" evidence="2">
    <location>
        <begin position="633"/>
        <end position="662"/>
    </location>
</feature>
<dbReference type="FunCoup" id="A0A7R8UPK7">
    <property type="interactions" value="21"/>
</dbReference>
<dbReference type="EMBL" id="LR899011">
    <property type="protein sequence ID" value="CAD7084313.1"/>
    <property type="molecule type" value="Genomic_DNA"/>
</dbReference>
<keyword evidence="1" id="KW-0175">Coiled coil</keyword>
<dbReference type="OrthoDB" id="8190486at2759"/>
<dbReference type="GO" id="GO:1902017">
    <property type="term" value="P:regulation of cilium assembly"/>
    <property type="evidence" value="ECO:0007669"/>
    <property type="project" value="InterPro"/>
</dbReference>
<dbReference type="GO" id="GO:0007099">
    <property type="term" value="P:centriole replication"/>
    <property type="evidence" value="ECO:0007669"/>
    <property type="project" value="InterPro"/>
</dbReference>
<organism evidence="3 4">
    <name type="scientific">Hermetia illucens</name>
    <name type="common">Black soldier fly</name>
    <dbReference type="NCBI Taxonomy" id="343691"/>
    <lineage>
        <taxon>Eukaryota</taxon>
        <taxon>Metazoa</taxon>
        <taxon>Ecdysozoa</taxon>
        <taxon>Arthropoda</taxon>
        <taxon>Hexapoda</taxon>
        <taxon>Insecta</taxon>
        <taxon>Pterygota</taxon>
        <taxon>Neoptera</taxon>
        <taxon>Endopterygota</taxon>
        <taxon>Diptera</taxon>
        <taxon>Brachycera</taxon>
        <taxon>Stratiomyomorpha</taxon>
        <taxon>Stratiomyidae</taxon>
        <taxon>Hermetiinae</taxon>
        <taxon>Hermetia</taxon>
    </lineage>
</organism>
<feature type="region of interest" description="Disordered" evidence="2">
    <location>
        <begin position="23"/>
        <end position="45"/>
    </location>
</feature>
<dbReference type="OMA" id="HQKQKTR"/>
<name>A0A7R8UPK7_HERIL</name>
<gene>
    <name evidence="3" type="ORF">HERILL_LOCUS7211</name>
</gene>
<evidence type="ECO:0000256" key="1">
    <source>
        <dbReference type="SAM" id="Coils"/>
    </source>
</evidence>
<dbReference type="GO" id="GO:0005813">
    <property type="term" value="C:centrosome"/>
    <property type="evidence" value="ECO:0007669"/>
    <property type="project" value="TreeGrafter"/>
</dbReference>
<evidence type="ECO:0008006" key="5">
    <source>
        <dbReference type="Google" id="ProtNLM"/>
    </source>
</evidence>
<feature type="compositionally biased region" description="Basic and acidic residues" evidence="2">
    <location>
        <begin position="639"/>
        <end position="662"/>
    </location>
</feature>
<proteinExistence type="predicted"/>
<reference evidence="3 4" key="1">
    <citation type="submission" date="2020-11" db="EMBL/GenBank/DDBJ databases">
        <authorList>
            <person name="Wallbank WR R."/>
            <person name="Pardo Diaz C."/>
            <person name="Kozak K."/>
            <person name="Martin S."/>
            <person name="Jiggins C."/>
            <person name="Moest M."/>
            <person name="Warren A I."/>
            <person name="Generalovic N T."/>
            <person name="Byers J.R.P. K."/>
            <person name="Montejo-Kovacevich G."/>
            <person name="Yen C E."/>
        </authorList>
    </citation>
    <scope>NUCLEOTIDE SEQUENCE [LARGE SCALE GENOMIC DNA]</scope>
</reference>
<evidence type="ECO:0000313" key="4">
    <source>
        <dbReference type="Proteomes" id="UP000594454"/>
    </source>
</evidence>
<feature type="coiled-coil region" evidence="1">
    <location>
        <begin position="246"/>
        <end position="421"/>
    </location>
</feature>
<evidence type="ECO:0000256" key="2">
    <source>
        <dbReference type="SAM" id="MobiDB-lite"/>
    </source>
</evidence>
<dbReference type="GO" id="GO:1902410">
    <property type="term" value="P:mitotic cytokinetic process"/>
    <property type="evidence" value="ECO:0007669"/>
    <property type="project" value="TreeGrafter"/>
</dbReference>
<dbReference type="Proteomes" id="UP000594454">
    <property type="component" value="Chromosome 3"/>
</dbReference>
<feature type="coiled-coil region" evidence="1">
    <location>
        <begin position="448"/>
        <end position="530"/>
    </location>
</feature>
<accession>A0A7R8UPK7</accession>
<feature type="region of interest" description="Disordered" evidence="2">
    <location>
        <begin position="572"/>
        <end position="601"/>
    </location>
</feature>
<dbReference type="InterPro" id="IPR038923">
    <property type="entry name" value="Centrobin"/>
</dbReference>
<keyword evidence="4" id="KW-1185">Reference proteome</keyword>
<dbReference type="PANTHER" id="PTHR34439">
    <property type="entry name" value="CENTROBIN"/>
    <property type="match status" value="1"/>
</dbReference>
<dbReference type="AlphaFoldDB" id="A0A7R8UPK7"/>
<dbReference type="PANTHER" id="PTHR34439:SF1">
    <property type="entry name" value="CENTROBIN"/>
    <property type="match status" value="1"/>
</dbReference>
<dbReference type="GO" id="GO:0005814">
    <property type="term" value="C:centriole"/>
    <property type="evidence" value="ECO:0007669"/>
    <property type="project" value="TreeGrafter"/>
</dbReference>